<feature type="transmembrane region" description="Helical" evidence="1">
    <location>
        <begin position="64"/>
        <end position="81"/>
    </location>
</feature>
<evidence type="ECO:0000313" key="2">
    <source>
        <dbReference type="EMBL" id="CUN62777.1"/>
    </source>
</evidence>
<evidence type="ECO:0000256" key="1">
    <source>
        <dbReference type="SAM" id="Phobius"/>
    </source>
</evidence>
<evidence type="ECO:0000313" key="3">
    <source>
        <dbReference type="Proteomes" id="UP000095488"/>
    </source>
</evidence>
<name>A0ABM9UN91_SARVE</name>
<keyword evidence="1" id="KW-0812">Transmembrane</keyword>
<gene>
    <name evidence="2" type="ORF">ERS852473_00673</name>
</gene>
<sequence length="175" mass="20813">MLYKFDVKKQSICNYNNKFLQKINNRKNKIIIINFSLLIFFLFFIVNSISLTPTLIFLCNKSNSLFKISLIVSIILIYIIIKNFFKRLNYMQILSQNLLVNDFFKDGYNIILNDTSKYLQIQNSCIKMTFNLSKDFKKNNINIFKDFISITFNNNTIFLPKEDSILYILKSYNLI</sequence>
<dbReference type="Proteomes" id="UP000095488">
    <property type="component" value="Unassembled WGS sequence"/>
</dbReference>
<proteinExistence type="predicted"/>
<keyword evidence="1" id="KW-0472">Membrane</keyword>
<comment type="caution">
    <text evidence="2">The sequence shown here is derived from an EMBL/GenBank/DDBJ whole genome shotgun (WGS) entry which is preliminary data.</text>
</comment>
<dbReference type="EMBL" id="CYZR01000002">
    <property type="protein sequence ID" value="CUN62777.1"/>
    <property type="molecule type" value="Genomic_DNA"/>
</dbReference>
<accession>A0ABM9UN91</accession>
<keyword evidence="3" id="KW-1185">Reference proteome</keyword>
<evidence type="ECO:0008006" key="4">
    <source>
        <dbReference type="Google" id="ProtNLM"/>
    </source>
</evidence>
<organism evidence="2 3">
    <name type="scientific">Sarcina ventriculi</name>
    <name type="common">Clostridium ventriculi</name>
    <dbReference type="NCBI Taxonomy" id="1267"/>
    <lineage>
        <taxon>Bacteria</taxon>
        <taxon>Bacillati</taxon>
        <taxon>Bacillota</taxon>
        <taxon>Clostridia</taxon>
        <taxon>Eubacteriales</taxon>
        <taxon>Clostridiaceae</taxon>
        <taxon>Sarcina</taxon>
    </lineage>
</organism>
<feature type="transmembrane region" description="Helical" evidence="1">
    <location>
        <begin position="31"/>
        <end position="58"/>
    </location>
</feature>
<reference evidence="2 3" key="1">
    <citation type="submission" date="2015-09" db="EMBL/GenBank/DDBJ databases">
        <authorList>
            <consortium name="Pathogen Informatics"/>
        </authorList>
    </citation>
    <scope>NUCLEOTIDE SEQUENCE [LARGE SCALE GENOMIC DNA]</scope>
    <source>
        <strain evidence="2 3">2789STDY5834858</strain>
    </source>
</reference>
<protein>
    <recommendedName>
        <fullName evidence="4">Transmembrane protein</fullName>
    </recommendedName>
</protein>
<keyword evidence="1" id="KW-1133">Transmembrane helix</keyword>